<feature type="region of interest" description="Disordered" evidence="2">
    <location>
        <begin position="400"/>
        <end position="501"/>
    </location>
</feature>
<feature type="compositionally biased region" description="Polar residues" evidence="2">
    <location>
        <begin position="1"/>
        <end position="12"/>
    </location>
</feature>
<dbReference type="OrthoDB" id="2803256at2759"/>
<evidence type="ECO:0000313" key="5">
    <source>
        <dbReference type="Proteomes" id="UP000184267"/>
    </source>
</evidence>
<feature type="region of interest" description="Disordered" evidence="2">
    <location>
        <begin position="832"/>
        <end position="856"/>
    </location>
</feature>
<protein>
    <recommendedName>
        <fullName evidence="3">DUF6589 domain-containing protein</fullName>
    </recommendedName>
</protein>
<feature type="region of interest" description="Disordered" evidence="2">
    <location>
        <begin position="1"/>
        <end position="20"/>
    </location>
</feature>
<proteinExistence type="predicted"/>
<sequence length="1178" mass="130490">MPPTTSAVSANRRQVARLDRENCSPAELELIPEDIPLASSSPAPVYLPLDDCPNPRTPSPVPALNQAQPVVQFQDHLIGGPGTAVYIDNEKQSTPIRGHNKASRTASRKKKVAKHRRQAKEQRDAVRVQTQEDTTRVRLQLEQAQMEASQLEAEQTKLENIQDVLRFMEEKEVTYGEILLFLSDTHASKGYGPIRFSHFFADAEMVRAVLKNWTSSGNSRTGRAVVKDWAVKYVSDMLNREGNRVTKSGILQSTRRPVDQSFALNFNLQELHTELRQLCPCTTEILQALASRTVRRKRFDCLPDPAVATGTVALLKAKERRNKLVGSAMLTLLRSRSQKNSYVNHVLGLYLYATGAQRQVISVLSHLGLSSSYQTIAGVTNHAADSVTSVLRFLPLESDLEDSDYEPTPADLDLSSSDWEDYGEPSEDDLQEDMRRRTRYRSSSGDPTGSGDSGDSGASDSSQPAALRAVHVDSDPSTAPASLPNGQASIPRQSQRGLLRNLSDHSRKTLRSRAQAPAEDVDPLANVYDNINFMVRAAEQVLGRSDSQENGTCATAFALYGASRDQMRTADLVRSFNDAPPLLFKDICLTTEENTAFRERLISTVLQIIVQHGGDPFKKYKADLASASSPPSIAQIPVHKTEIFPMPAMHIDEASTVGNAEVLDAMFKELGHDLDSSEFADEVRVVFGDQLSMARVRAVTNTRIGHDDPAKAYLNVAFAPGFFHYQMAATQGILETHWGDPTLGVRDPASLSSHNGTLHRKPIVLSSVPPYRTCRDLVFVSLYGRVLHCLELVSSCSINEYPGKMDFKQLRTHAEEIIDNYADTSKIEAAASGEADGRADNSGAAEPDANEPPHGDPVFRNAMLFLRDSLILRHFADVIKSGTSDHLVTVLKLWALGFRAMGRVKYAHELLHLLHNLTHVWPAELRDIIMKNWLVNPTGHVNGFIPVDLLQEHFNFWIKTFTHRQIIYQAHGSNASWEWLEIIAPCIDTLRRLAAQVNAQLGSHQGDKHHAPDLTRDIHEIMRSLRAHGVYVPEHQRPGAEDVRPIPNVYTAGLRALPGPLADYNTTFRRMQARRAMVPVVGKSALDTYGIARPSATSLRPQAEHDDLDSNSEHSRSASPVSEWSASQSTGDEESLDEDAREGGMGPVQVETLPVEYEQDGFLALEQAEDVELDMDEY</sequence>
<feature type="region of interest" description="Disordered" evidence="2">
    <location>
        <begin position="1093"/>
        <end position="1161"/>
    </location>
</feature>
<keyword evidence="5" id="KW-1185">Reference proteome</keyword>
<reference evidence="4 5" key="1">
    <citation type="submission" date="2016-10" db="EMBL/GenBank/DDBJ databases">
        <title>Genome sequence of the basidiomycete white-rot fungus Trametes pubescens.</title>
        <authorList>
            <person name="Makela M.R."/>
            <person name="Granchi Z."/>
            <person name="Peng M."/>
            <person name="De Vries R.P."/>
            <person name="Grigoriev I."/>
            <person name="Riley R."/>
            <person name="Hilden K."/>
        </authorList>
    </citation>
    <scope>NUCLEOTIDE SEQUENCE [LARGE SCALE GENOMIC DNA]</scope>
    <source>
        <strain evidence="4 5">FBCC735</strain>
    </source>
</reference>
<feature type="compositionally biased region" description="Basic residues" evidence="2">
    <location>
        <begin position="98"/>
        <end position="118"/>
    </location>
</feature>
<name>A0A1M2VHM0_TRAPU</name>
<keyword evidence="1" id="KW-0175">Coiled coil</keyword>
<dbReference type="STRING" id="154538.A0A1M2VHM0"/>
<dbReference type="InterPro" id="IPR046496">
    <property type="entry name" value="DUF6589"/>
</dbReference>
<evidence type="ECO:0000256" key="2">
    <source>
        <dbReference type="SAM" id="MobiDB-lite"/>
    </source>
</evidence>
<feature type="compositionally biased region" description="Acidic residues" evidence="2">
    <location>
        <begin position="418"/>
        <end position="431"/>
    </location>
</feature>
<feature type="compositionally biased region" description="Polar residues" evidence="2">
    <location>
        <begin position="1117"/>
        <end position="1130"/>
    </location>
</feature>
<dbReference type="OMA" id="LTCLGEY"/>
<feature type="region of interest" description="Disordered" evidence="2">
    <location>
        <begin position="94"/>
        <end position="131"/>
    </location>
</feature>
<feature type="compositionally biased region" description="Acidic residues" evidence="2">
    <location>
        <begin position="1131"/>
        <end position="1140"/>
    </location>
</feature>
<dbReference type="Pfam" id="PF20231">
    <property type="entry name" value="DUF6589"/>
    <property type="match status" value="1"/>
</dbReference>
<dbReference type="Proteomes" id="UP000184267">
    <property type="component" value="Unassembled WGS sequence"/>
</dbReference>
<organism evidence="4 5">
    <name type="scientific">Trametes pubescens</name>
    <name type="common">White-rot fungus</name>
    <dbReference type="NCBI Taxonomy" id="154538"/>
    <lineage>
        <taxon>Eukaryota</taxon>
        <taxon>Fungi</taxon>
        <taxon>Dikarya</taxon>
        <taxon>Basidiomycota</taxon>
        <taxon>Agaricomycotina</taxon>
        <taxon>Agaricomycetes</taxon>
        <taxon>Polyporales</taxon>
        <taxon>Polyporaceae</taxon>
        <taxon>Trametes</taxon>
    </lineage>
</organism>
<dbReference type="AlphaFoldDB" id="A0A1M2VHM0"/>
<feature type="compositionally biased region" description="Polar residues" evidence="2">
    <location>
        <begin position="475"/>
        <end position="496"/>
    </location>
</feature>
<accession>A0A1M2VHM0</accession>
<evidence type="ECO:0000259" key="3">
    <source>
        <dbReference type="Pfam" id="PF20231"/>
    </source>
</evidence>
<dbReference type="EMBL" id="MNAD01001225">
    <property type="protein sequence ID" value="OJT07079.1"/>
    <property type="molecule type" value="Genomic_DNA"/>
</dbReference>
<comment type="caution">
    <text evidence="4">The sequence shown here is derived from an EMBL/GenBank/DDBJ whole genome shotgun (WGS) entry which is preliminary data.</text>
</comment>
<evidence type="ECO:0000313" key="4">
    <source>
        <dbReference type="EMBL" id="OJT07079.1"/>
    </source>
</evidence>
<gene>
    <name evidence="4" type="ORF">TRAPUB_2111</name>
</gene>
<feature type="domain" description="DUF6589" evidence="3">
    <location>
        <begin position="578"/>
        <end position="1009"/>
    </location>
</feature>
<feature type="compositionally biased region" description="Low complexity" evidence="2">
    <location>
        <begin position="442"/>
        <end position="462"/>
    </location>
</feature>
<evidence type="ECO:0000256" key="1">
    <source>
        <dbReference type="SAM" id="Coils"/>
    </source>
</evidence>
<feature type="coiled-coil region" evidence="1">
    <location>
        <begin position="134"/>
        <end position="171"/>
    </location>
</feature>